<dbReference type="AlphaFoldDB" id="A0A6B2LE24"/>
<evidence type="ECO:0000256" key="4">
    <source>
        <dbReference type="ARBA" id="ARBA00023136"/>
    </source>
</evidence>
<comment type="subcellular location">
    <subcellularLocation>
        <location evidence="1">Membrane</location>
        <topology evidence="1">Multi-pass membrane protein</topology>
    </subcellularLocation>
</comment>
<evidence type="ECO:0000313" key="8">
    <source>
        <dbReference type="EMBL" id="NDV35087.1"/>
    </source>
</evidence>
<evidence type="ECO:0000256" key="6">
    <source>
        <dbReference type="SAM" id="Phobius"/>
    </source>
</evidence>
<dbReference type="Pfam" id="PF00892">
    <property type="entry name" value="EamA"/>
    <property type="match status" value="1"/>
</dbReference>
<dbReference type="EMBL" id="GIBP01006118">
    <property type="protein sequence ID" value="NDV35087.1"/>
    <property type="molecule type" value="Transcribed_RNA"/>
</dbReference>
<evidence type="ECO:0000256" key="3">
    <source>
        <dbReference type="ARBA" id="ARBA00022989"/>
    </source>
</evidence>
<feature type="transmembrane region" description="Helical" evidence="6">
    <location>
        <begin position="80"/>
        <end position="100"/>
    </location>
</feature>
<dbReference type="InterPro" id="IPR000620">
    <property type="entry name" value="EamA_dom"/>
</dbReference>
<sequence>MGIGLPQVCSSVTYLYGLEYSNPVNCGILYLLSVPTTAIFGMLLKLEQRSYVKLCGVLFAFGGALVMLELDKFSMSNDTIIGDLIVLGMVLFHATYLLITKRLSSGFKAFTVTFWSFFSGACFTFIPLPIMMLTSTPITYSAFTPDIWISIAIVCIIGTAIPGLSVIWALQNSSSLVVAVYSPLELVATVLLGLIFLNLELKWVHGVGAVLIVSGLFIVLYAKHKEQMEEQKKDPPGGNPVTEHQETNEDPTESERLSLVSLDKWP</sequence>
<feature type="region of interest" description="Disordered" evidence="5">
    <location>
        <begin position="229"/>
        <end position="266"/>
    </location>
</feature>
<dbReference type="InterPro" id="IPR030184">
    <property type="entry name" value="WAT1-related"/>
</dbReference>
<feature type="transmembrane region" description="Helical" evidence="6">
    <location>
        <begin position="176"/>
        <end position="197"/>
    </location>
</feature>
<feature type="transmembrane region" description="Helical" evidence="6">
    <location>
        <begin position="147"/>
        <end position="169"/>
    </location>
</feature>
<feature type="transmembrane region" description="Helical" evidence="6">
    <location>
        <begin position="27"/>
        <end position="44"/>
    </location>
</feature>
<dbReference type="PANTHER" id="PTHR31218">
    <property type="entry name" value="WAT1-RELATED PROTEIN"/>
    <property type="match status" value="1"/>
</dbReference>
<organism evidence="8">
    <name type="scientific">Arcella intermedia</name>
    <dbReference type="NCBI Taxonomy" id="1963864"/>
    <lineage>
        <taxon>Eukaryota</taxon>
        <taxon>Amoebozoa</taxon>
        <taxon>Tubulinea</taxon>
        <taxon>Elardia</taxon>
        <taxon>Arcellinida</taxon>
        <taxon>Sphaerothecina</taxon>
        <taxon>Arcellidae</taxon>
        <taxon>Arcella</taxon>
    </lineage>
</organism>
<dbReference type="GO" id="GO:0016020">
    <property type="term" value="C:membrane"/>
    <property type="evidence" value="ECO:0007669"/>
    <property type="project" value="UniProtKB-SubCell"/>
</dbReference>
<dbReference type="InterPro" id="IPR037185">
    <property type="entry name" value="EmrE-like"/>
</dbReference>
<accession>A0A6B2LE24</accession>
<protein>
    <recommendedName>
        <fullName evidence="7">EamA domain-containing protein</fullName>
    </recommendedName>
</protein>
<reference evidence="8" key="1">
    <citation type="journal article" date="2020" name="J. Eukaryot. Microbiol.">
        <title>De novo Sequencing, Assembly and Annotation of the Transcriptome for the Free-Living Testate Amoeba Arcella intermedia.</title>
        <authorList>
            <person name="Ribeiro G.M."/>
            <person name="Porfirio-Sousa A.L."/>
            <person name="Maurer-Alcala X.X."/>
            <person name="Katz L.A."/>
            <person name="Lahr D.J.G."/>
        </authorList>
    </citation>
    <scope>NUCLEOTIDE SEQUENCE</scope>
</reference>
<name>A0A6B2LE24_9EUKA</name>
<keyword evidence="4 6" id="KW-0472">Membrane</keyword>
<proteinExistence type="predicted"/>
<evidence type="ECO:0000259" key="7">
    <source>
        <dbReference type="Pfam" id="PF00892"/>
    </source>
</evidence>
<keyword evidence="3 6" id="KW-1133">Transmembrane helix</keyword>
<dbReference type="SUPFAM" id="SSF103481">
    <property type="entry name" value="Multidrug resistance efflux transporter EmrE"/>
    <property type="match status" value="2"/>
</dbReference>
<feature type="domain" description="EamA" evidence="7">
    <location>
        <begin position="81"/>
        <end position="220"/>
    </location>
</feature>
<dbReference type="GO" id="GO:0022857">
    <property type="term" value="F:transmembrane transporter activity"/>
    <property type="evidence" value="ECO:0007669"/>
    <property type="project" value="InterPro"/>
</dbReference>
<evidence type="ECO:0000256" key="2">
    <source>
        <dbReference type="ARBA" id="ARBA00022692"/>
    </source>
</evidence>
<evidence type="ECO:0000256" key="1">
    <source>
        <dbReference type="ARBA" id="ARBA00004141"/>
    </source>
</evidence>
<feature type="transmembrane region" description="Helical" evidence="6">
    <location>
        <begin position="112"/>
        <end position="135"/>
    </location>
</feature>
<feature type="transmembrane region" description="Helical" evidence="6">
    <location>
        <begin position="203"/>
        <end position="222"/>
    </location>
</feature>
<evidence type="ECO:0000256" key="5">
    <source>
        <dbReference type="SAM" id="MobiDB-lite"/>
    </source>
</evidence>
<keyword evidence="2 6" id="KW-0812">Transmembrane</keyword>
<feature type="transmembrane region" description="Helical" evidence="6">
    <location>
        <begin position="51"/>
        <end position="68"/>
    </location>
</feature>